<dbReference type="PANTHER" id="PTHR47572">
    <property type="entry name" value="LIPOPROTEIN-RELATED"/>
    <property type="match status" value="1"/>
</dbReference>
<keyword evidence="2" id="KW-0732">Signal</keyword>
<organism evidence="4 5">
    <name type="scientific">Curvularia kusanoi</name>
    <name type="common">Cochliobolus kusanoi</name>
    <dbReference type="NCBI Taxonomy" id="90978"/>
    <lineage>
        <taxon>Eukaryota</taxon>
        <taxon>Fungi</taxon>
        <taxon>Dikarya</taxon>
        <taxon>Ascomycota</taxon>
        <taxon>Pezizomycotina</taxon>
        <taxon>Dothideomycetes</taxon>
        <taxon>Pleosporomycetidae</taxon>
        <taxon>Pleosporales</taxon>
        <taxon>Pleosporineae</taxon>
        <taxon>Pleosporaceae</taxon>
        <taxon>Curvularia</taxon>
    </lineage>
</organism>
<evidence type="ECO:0000259" key="3">
    <source>
        <dbReference type="Pfam" id="PF22807"/>
    </source>
</evidence>
<dbReference type="OrthoDB" id="507128at2759"/>
<dbReference type="Gene3D" id="2.120.10.30">
    <property type="entry name" value="TolB, C-terminal domain"/>
    <property type="match status" value="1"/>
</dbReference>
<dbReference type="Pfam" id="PF22807">
    <property type="entry name" value="TrAA12"/>
    <property type="match status" value="1"/>
</dbReference>
<comment type="caution">
    <text evidence="4">The sequence shown here is derived from an EMBL/GenBank/DDBJ whole genome shotgun (WGS) entry which is preliminary data.</text>
</comment>
<dbReference type="InterPro" id="IPR051262">
    <property type="entry name" value="SMP-30/CGR1_Lactonase"/>
</dbReference>
<dbReference type="InterPro" id="IPR011042">
    <property type="entry name" value="6-blade_b-propeller_TolB-like"/>
</dbReference>
<evidence type="ECO:0000256" key="2">
    <source>
        <dbReference type="SAM" id="SignalP"/>
    </source>
</evidence>
<gene>
    <name evidence="4" type="ORF">E8E13_004051</name>
</gene>
<sequence length="484" mass="50892">MALRRLTSLFLVAYTASAQSATSGVCSSTIAPQNAAPSVAPGFRVEVVANNLTRPRSLQFDSEGALLVVEQGQGVRRLTLAGDGSCVRQNGALQNLTDNTSLNHGLALSEDGRTLYASSASAVYAWDYDASQGRTTSDSRQVVGDFGPTDGHVTRTLLLSKIVPGMLLVSRGSGPNVDPRALDKSTAISTIKAFNLTNATSEGYSYINDGLLLGWGLRNSVGVGEEPVSGGIYSVENSVDNFQRGTTLINENNPGEELNFHGYLNGTQYAQQGGNYGYPICFAAWNVSEIPDNTGISTGSQFAQGVQNDTVNDANCRNEHVAPRITFQAHMAPLDIKFSTNGIGAWVTFHGSWNREAPVGYKVSYVQFDGKGSPVAAANSTTAAIDIISNPDLSKCPDDCFRPAGLAWDSQGRLFFSSDATGEIFVITREDGGGVNSGNQVSSPTSGTTGSAAPLATRGSSAAINSWKEASLWIVGVAALAMAF</sequence>
<feature type="compositionally biased region" description="Low complexity" evidence="1">
    <location>
        <begin position="437"/>
        <end position="454"/>
    </location>
</feature>
<name>A0A9P4W837_CURKU</name>
<accession>A0A9P4W837</accession>
<dbReference type="AlphaFoldDB" id="A0A9P4W837"/>
<dbReference type="PANTHER" id="PTHR47572:SF4">
    <property type="entry name" value="LACTONASE DRP35"/>
    <property type="match status" value="1"/>
</dbReference>
<dbReference type="Proteomes" id="UP000801428">
    <property type="component" value="Unassembled WGS sequence"/>
</dbReference>
<reference evidence="4" key="1">
    <citation type="submission" date="2019-04" db="EMBL/GenBank/DDBJ databases">
        <title>Sequencing of skin fungus with MAO and IRED activity.</title>
        <authorList>
            <person name="Marsaioli A.J."/>
            <person name="Bonatto J.M.C."/>
            <person name="Reis Junior O."/>
        </authorList>
    </citation>
    <scope>NUCLEOTIDE SEQUENCE</scope>
    <source>
        <strain evidence="4">30M1</strain>
    </source>
</reference>
<dbReference type="InterPro" id="IPR054539">
    <property type="entry name" value="Beta-prop_PDH"/>
</dbReference>
<dbReference type="SUPFAM" id="SSF50952">
    <property type="entry name" value="Soluble quinoprotein glucose dehydrogenase"/>
    <property type="match status" value="1"/>
</dbReference>
<keyword evidence="5" id="KW-1185">Reference proteome</keyword>
<evidence type="ECO:0000256" key="1">
    <source>
        <dbReference type="SAM" id="MobiDB-lite"/>
    </source>
</evidence>
<protein>
    <recommendedName>
        <fullName evidence="3">Pyrroloquinoline quinone-dependent pyranose dehydrogenase beta-propeller domain-containing protein</fullName>
    </recommendedName>
</protein>
<feature type="region of interest" description="Disordered" evidence="1">
    <location>
        <begin position="435"/>
        <end position="454"/>
    </location>
</feature>
<feature type="chain" id="PRO_5040227876" description="Pyrroloquinoline quinone-dependent pyranose dehydrogenase beta-propeller domain-containing protein" evidence="2">
    <location>
        <begin position="19"/>
        <end position="484"/>
    </location>
</feature>
<dbReference type="EMBL" id="SWKU01000030">
    <property type="protein sequence ID" value="KAF2995870.1"/>
    <property type="molecule type" value="Genomic_DNA"/>
</dbReference>
<evidence type="ECO:0000313" key="4">
    <source>
        <dbReference type="EMBL" id="KAF2995870.1"/>
    </source>
</evidence>
<feature type="domain" description="Pyrroloquinoline quinone-dependent pyranose dehydrogenase beta-propeller" evidence="3">
    <location>
        <begin position="37"/>
        <end position="429"/>
    </location>
</feature>
<proteinExistence type="predicted"/>
<evidence type="ECO:0000313" key="5">
    <source>
        <dbReference type="Proteomes" id="UP000801428"/>
    </source>
</evidence>
<dbReference type="InterPro" id="IPR011041">
    <property type="entry name" value="Quinoprot_gluc/sorb_DH_b-prop"/>
</dbReference>
<feature type="signal peptide" evidence="2">
    <location>
        <begin position="1"/>
        <end position="18"/>
    </location>
</feature>